<dbReference type="SMART" id="SM00421">
    <property type="entry name" value="HTH_LUXR"/>
    <property type="match status" value="1"/>
</dbReference>
<accession>A0AAU7NUT3</accession>
<keyword evidence="6" id="KW-1185">Reference proteome</keyword>
<dbReference type="InterPro" id="IPR016032">
    <property type="entry name" value="Sig_transdc_resp-reg_C-effctor"/>
</dbReference>
<protein>
    <submittedName>
        <fullName evidence="5">Response regulator transcription factor</fullName>
    </submittedName>
</protein>
<evidence type="ECO:0000256" key="2">
    <source>
        <dbReference type="ARBA" id="ARBA00023125"/>
    </source>
</evidence>
<dbReference type="KEGG" id="mech:Q9L42_000820"/>
<dbReference type="RefSeq" id="WP_305906519.1">
    <property type="nucleotide sequence ID" value="NZ_CP157743.1"/>
</dbReference>
<dbReference type="PROSITE" id="PS00622">
    <property type="entry name" value="HTH_LUXR_1"/>
    <property type="match status" value="1"/>
</dbReference>
<feature type="domain" description="HTH luxR-type" evidence="4">
    <location>
        <begin position="141"/>
        <end position="206"/>
    </location>
</feature>
<evidence type="ECO:0000313" key="6">
    <source>
        <dbReference type="Proteomes" id="UP001225378"/>
    </source>
</evidence>
<reference evidence="5 6" key="1">
    <citation type="journal article" date="2024" name="Microbiology">
        <title>Methylomarinum rosea sp. nov., a novel halophilic methanotrophic bacterium from the hypersaline Lake Elton.</title>
        <authorList>
            <person name="Suleimanov R.Z."/>
            <person name="Oshkin I.Y."/>
            <person name="Danilova O.V."/>
            <person name="Suzina N.E."/>
            <person name="Dedysh S.N."/>
        </authorList>
    </citation>
    <scope>NUCLEOTIDE SEQUENCE [LARGE SCALE GENOMIC DNA]</scope>
    <source>
        <strain evidence="5 6">Ch1-1</strain>
    </source>
</reference>
<keyword evidence="2" id="KW-0238">DNA-binding</keyword>
<keyword evidence="1" id="KW-0805">Transcription regulation</keyword>
<dbReference type="PROSITE" id="PS50043">
    <property type="entry name" value="HTH_LUXR_2"/>
    <property type="match status" value="1"/>
</dbReference>
<proteinExistence type="predicted"/>
<dbReference type="CDD" id="cd06170">
    <property type="entry name" value="LuxR_C_like"/>
    <property type="match status" value="1"/>
</dbReference>
<dbReference type="GO" id="GO:0003677">
    <property type="term" value="F:DNA binding"/>
    <property type="evidence" value="ECO:0007669"/>
    <property type="project" value="UniProtKB-KW"/>
</dbReference>
<name>A0AAU7NUT3_9GAMM</name>
<dbReference type="Gene3D" id="1.10.10.10">
    <property type="entry name" value="Winged helix-like DNA-binding domain superfamily/Winged helix DNA-binding domain"/>
    <property type="match status" value="1"/>
</dbReference>
<dbReference type="AlphaFoldDB" id="A0AAU7NUT3"/>
<evidence type="ECO:0000313" key="5">
    <source>
        <dbReference type="EMBL" id="XBS20705.1"/>
    </source>
</evidence>
<dbReference type="SUPFAM" id="SSF46894">
    <property type="entry name" value="C-terminal effector domain of the bipartite response regulators"/>
    <property type="match status" value="1"/>
</dbReference>
<dbReference type="GO" id="GO:0006355">
    <property type="term" value="P:regulation of DNA-templated transcription"/>
    <property type="evidence" value="ECO:0007669"/>
    <property type="project" value="InterPro"/>
</dbReference>
<keyword evidence="3" id="KW-0804">Transcription</keyword>
<dbReference type="EMBL" id="CP157743">
    <property type="protein sequence ID" value="XBS20705.1"/>
    <property type="molecule type" value="Genomic_DNA"/>
</dbReference>
<evidence type="ECO:0000256" key="3">
    <source>
        <dbReference type="ARBA" id="ARBA00023163"/>
    </source>
</evidence>
<dbReference type="Gene3D" id="3.40.50.2300">
    <property type="match status" value="1"/>
</dbReference>
<dbReference type="InterPro" id="IPR036388">
    <property type="entry name" value="WH-like_DNA-bd_sf"/>
</dbReference>
<dbReference type="Pfam" id="PF00196">
    <property type="entry name" value="GerE"/>
    <property type="match status" value="1"/>
</dbReference>
<dbReference type="Proteomes" id="UP001225378">
    <property type="component" value="Chromosome"/>
</dbReference>
<dbReference type="PRINTS" id="PR00038">
    <property type="entry name" value="HTHLUXR"/>
</dbReference>
<sequence length="206" mass="23166">MATILIYSNNNKLIEKCINALTPEHSIDRIHSLNVNCSADVIIVDTERVDHQHELLKLIANHPSHILLAGSQWAEEKQVNAILHAASGYCDEAEADNLLPKAINSILQGDIWMQRHLVPKLIETLINRKQSIPSKRLQNVTSDLLNSLSHREWDVANRIRAGENNKQIAGALNISERTVKAHLTSIFKKLHVTDRLHLAILLKESS</sequence>
<evidence type="ECO:0000259" key="4">
    <source>
        <dbReference type="PROSITE" id="PS50043"/>
    </source>
</evidence>
<gene>
    <name evidence="5" type="ORF">Q9L42_000820</name>
</gene>
<dbReference type="PANTHER" id="PTHR44688">
    <property type="entry name" value="DNA-BINDING TRANSCRIPTIONAL ACTIVATOR DEVR_DOSR"/>
    <property type="match status" value="1"/>
</dbReference>
<dbReference type="InterPro" id="IPR000792">
    <property type="entry name" value="Tscrpt_reg_LuxR_C"/>
</dbReference>
<evidence type="ECO:0000256" key="1">
    <source>
        <dbReference type="ARBA" id="ARBA00023015"/>
    </source>
</evidence>
<dbReference type="PANTHER" id="PTHR44688:SF16">
    <property type="entry name" value="DNA-BINDING TRANSCRIPTIONAL ACTIVATOR DEVR_DOSR"/>
    <property type="match status" value="1"/>
</dbReference>
<organism evidence="5 6">
    <name type="scientific">Methylomarinum roseum</name>
    <dbReference type="NCBI Taxonomy" id="3067653"/>
    <lineage>
        <taxon>Bacteria</taxon>
        <taxon>Pseudomonadati</taxon>
        <taxon>Pseudomonadota</taxon>
        <taxon>Gammaproteobacteria</taxon>
        <taxon>Methylococcales</taxon>
        <taxon>Methylococcaceae</taxon>
        <taxon>Methylomarinum</taxon>
    </lineage>
</organism>